<dbReference type="RefSeq" id="XP_002552596.1">
    <property type="nucleotide sequence ID" value="XM_002552550.1"/>
</dbReference>
<dbReference type="FunCoup" id="C5DEE7">
    <property type="interactions" value="71"/>
</dbReference>
<dbReference type="AlphaFoldDB" id="C5DEE7"/>
<dbReference type="InterPro" id="IPR040009">
    <property type="entry name" value="Mtf2/C5D6.12-like"/>
</dbReference>
<keyword evidence="3" id="KW-1185">Reference proteome</keyword>
<dbReference type="Proteomes" id="UP000002036">
    <property type="component" value="Chromosome C"/>
</dbReference>
<dbReference type="KEGG" id="lth:KLTH0C08580g"/>
<dbReference type="GeneID" id="8291470"/>
<dbReference type="OrthoDB" id="2444174at2759"/>
<dbReference type="Pfam" id="PF19189">
    <property type="entry name" value="Mtf2"/>
    <property type="match status" value="1"/>
</dbReference>
<dbReference type="PANTHER" id="PTHR39468">
    <property type="entry name" value="CHROMOSOME 7, WHOLE GENOME SHOTGUN SEQUENCE"/>
    <property type="match status" value="1"/>
</dbReference>
<dbReference type="InParanoid" id="C5DEE7"/>
<dbReference type="OMA" id="CNVDFYN"/>
<name>C5DEE7_LACTC</name>
<evidence type="ECO:0000313" key="3">
    <source>
        <dbReference type="Proteomes" id="UP000002036"/>
    </source>
</evidence>
<dbReference type="STRING" id="559295.C5DEE7"/>
<dbReference type="GO" id="GO:0005739">
    <property type="term" value="C:mitochondrion"/>
    <property type="evidence" value="ECO:0007669"/>
    <property type="project" value="InterPro"/>
</dbReference>
<accession>C5DEE7</accession>
<dbReference type="eggNOG" id="ENOG502RXV4">
    <property type="taxonomic scope" value="Eukaryota"/>
</dbReference>
<proteinExistence type="predicted"/>
<dbReference type="HOGENOM" id="CLU_056437_0_0_1"/>
<gene>
    <name evidence="2" type="ordered locus">KLTH0C08580g</name>
</gene>
<dbReference type="EMBL" id="CU928167">
    <property type="protein sequence ID" value="CAR22158.1"/>
    <property type="molecule type" value="Genomic_DNA"/>
</dbReference>
<organism evidence="2 3">
    <name type="scientific">Lachancea thermotolerans (strain ATCC 56472 / CBS 6340 / NRRL Y-8284)</name>
    <name type="common">Yeast</name>
    <name type="synonym">Kluyveromyces thermotolerans</name>
    <dbReference type="NCBI Taxonomy" id="559295"/>
    <lineage>
        <taxon>Eukaryota</taxon>
        <taxon>Fungi</taxon>
        <taxon>Dikarya</taxon>
        <taxon>Ascomycota</taxon>
        <taxon>Saccharomycotina</taxon>
        <taxon>Saccharomycetes</taxon>
        <taxon>Saccharomycetales</taxon>
        <taxon>Saccharomycetaceae</taxon>
        <taxon>Lachancea</taxon>
    </lineage>
</organism>
<sequence length="416" mass="47841">MRLNFEPNPRLLGQLHRGIGARKQQFSHLRTLRERQTSDASGFKDEQISTVQERTLFEQIFSQIMKKDEQKKKTKELLKPIISLTKDDQNQMHKGNDLQIVFEKKKSDSQTLKLSRFLEDADTEGNVGSAGLARLTTDDIRKYPVSLTSTYFADSGDDSATRTTSEYLGKILSKGTLAKAKASGREISPETLNQIETKHKLNAKLEELLRPHMSYLFSRIQTDSDCIEVLEGYLKQYRTRDTTLEKHTANTFADIEKSASSDPNQLPQPFDITMPFVIRFILTSDSFSFPSNRKYTLISLVYNACKRASDMSLYLNICNVDFYNLLIEYSWENFQEIHQLKDIVKEMSVNGIMGDLRTVDLLDYIAKSMQYMNDGILEETEGSENLQTVGLVWCRENAQDLNYVEMYLKKLKESLM</sequence>
<dbReference type="PANTHER" id="PTHR39468:SF1">
    <property type="entry name" value="MTF2-LIKE C-TERMINAL DOMAIN-CONTAINING PROTEIN"/>
    <property type="match status" value="1"/>
</dbReference>
<protein>
    <submittedName>
        <fullName evidence="2">KLTH0C08580p</fullName>
    </submittedName>
</protein>
<feature type="domain" description="Mtf2-like C-terminal" evidence="1">
    <location>
        <begin position="203"/>
        <end position="413"/>
    </location>
</feature>
<reference evidence="2 3" key="1">
    <citation type="journal article" date="2009" name="Genome Res.">
        <title>Comparative genomics of protoploid Saccharomycetaceae.</title>
        <authorList>
            <consortium name="The Genolevures Consortium"/>
            <person name="Souciet J.-L."/>
            <person name="Dujon B."/>
            <person name="Gaillardin C."/>
            <person name="Johnston M."/>
            <person name="Baret P.V."/>
            <person name="Cliften P."/>
            <person name="Sherman D.J."/>
            <person name="Weissenbach J."/>
            <person name="Westhof E."/>
            <person name="Wincker P."/>
            <person name="Jubin C."/>
            <person name="Poulain J."/>
            <person name="Barbe V."/>
            <person name="Segurens B."/>
            <person name="Artiguenave F."/>
            <person name="Anthouard V."/>
            <person name="Vacherie B."/>
            <person name="Val M.-E."/>
            <person name="Fulton R.S."/>
            <person name="Minx P."/>
            <person name="Wilson R."/>
            <person name="Durrens P."/>
            <person name="Jean G."/>
            <person name="Marck C."/>
            <person name="Martin T."/>
            <person name="Nikolski M."/>
            <person name="Rolland T."/>
            <person name="Seret M.-L."/>
            <person name="Casaregola S."/>
            <person name="Despons L."/>
            <person name="Fairhead C."/>
            <person name="Fischer G."/>
            <person name="Lafontaine I."/>
            <person name="Leh V."/>
            <person name="Lemaire M."/>
            <person name="de Montigny J."/>
            <person name="Neuveglise C."/>
            <person name="Thierry A."/>
            <person name="Blanc-Lenfle I."/>
            <person name="Bleykasten C."/>
            <person name="Diffels J."/>
            <person name="Fritsch E."/>
            <person name="Frangeul L."/>
            <person name="Goeffon A."/>
            <person name="Jauniaux N."/>
            <person name="Kachouri-Lafond R."/>
            <person name="Payen C."/>
            <person name="Potier S."/>
            <person name="Pribylova L."/>
            <person name="Ozanne C."/>
            <person name="Richard G.-F."/>
            <person name="Sacerdot C."/>
            <person name="Straub M.-L."/>
            <person name="Talla E."/>
        </authorList>
    </citation>
    <scope>NUCLEOTIDE SEQUENCE [LARGE SCALE GENOMIC DNA]</scope>
    <source>
        <strain evidence="3">ATCC 56472 / CBS 6340 / NRRL Y-8284</strain>
    </source>
</reference>
<evidence type="ECO:0000259" key="1">
    <source>
        <dbReference type="Pfam" id="PF19189"/>
    </source>
</evidence>
<dbReference type="InterPro" id="IPR043837">
    <property type="entry name" value="Mtf2-like_C"/>
</dbReference>
<evidence type="ECO:0000313" key="2">
    <source>
        <dbReference type="EMBL" id="CAR22158.1"/>
    </source>
</evidence>